<feature type="region of interest" description="Disordered" evidence="3">
    <location>
        <begin position="33"/>
        <end position="86"/>
    </location>
</feature>
<dbReference type="Pfam" id="PF08583">
    <property type="entry name" value="Cmc1"/>
    <property type="match status" value="1"/>
</dbReference>
<evidence type="ECO:0000313" key="4">
    <source>
        <dbReference type="EMBL" id="RKF57242.1"/>
    </source>
</evidence>
<feature type="compositionally biased region" description="Polar residues" evidence="3">
    <location>
        <begin position="69"/>
        <end position="78"/>
    </location>
</feature>
<feature type="compositionally biased region" description="Low complexity" evidence="3">
    <location>
        <begin position="46"/>
        <end position="68"/>
    </location>
</feature>
<keyword evidence="2" id="KW-1015">Disulfide bond</keyword>
<evidence type="ECO:0000256" key="3">
    <source>
        <dbReference type="SAM" id="MobiDB-lite"/>
    </source>
</evidence>
<gene>
    <name evidence="4" type="ORF">OnM2_075049</name>
</gene>
<dbReference type="Proteomes" id="UP000286134">
    <property type="component" value="Unassembled WGS sequence"/>
</dbReference>
<evidence type="ECO:0000256" key="1">
    <source>
        <dbReference type="ARBA" id="ARBA00007347"/>
    </source>
</evidence>
<organism evidence="4 5">
    <name type="scientific">Erysiphe neolycopersici</name>
    <dbReference type="NCBI Taxonomy" id="212602"/>
    <lineage>
        <taxon>Eukaryota</taxon>
        <taxon>Fungi</taxon>
        <taxon>Dikarya</taxon>
        <taxon>Ascomycota</taxon>
        <taxon>Pezizomycotina</taxon>
        <taxon>Leotiomycetes</taxon>
        <taxon>Erysiphales</taxon>
        <taxon>Erysiphaceae</taxon>
        <taxon>Erysiphe</taxon>
    </lineage>
</organism>
<feature type="compositionally biased region" description="Basic and acidic residues" evidence="3">
    <location>
        <begin position="33"/>
        <end position="45"/>
    </location>
</feature>
<name>A0A420HIE1_9PEZI</name>
<dbReference type="STRING" id="212602.A0A420HIE1"/>
<accession>A0A420HIE1</accession>
<reference evidence="4 5" key="1">
    <citation type="journal article" date="2018" name="BMC Genomics">
        <title>Comparative genome analyses reveal sequence features reflecting distinct modes of host-adaptation between dicot and monocot powdery mildew.</title>
        <authorList>
            <person name="Wu Y."/>
            <person name="Ma X."/>
            <person name="Pan Z."/>
            <person name="Kale S.D."/>
            <person name="Song Y."/>
            <person name="King H."/>
            <person name="Zhang Q."/>
            <person name="Presley C."/>
            <person name="Deng X."/>
            <person name="Wei C.I."/>
            <person name="Xiao S."/>
        </authorList>
    </citation>
    <scope>NUCLEOTIDE SEQUENCE [LARGE SCALE GENOMIC DNA]</scope>
    <source>
        <strain evidence="4">UMSG2</strain>
    </source>
</reference>
<comment type="similarity">
    <text evidence="1">Belongs to the CMC family.</text>
</comment>
<sequence>MGWFWSYPEKISGSGSDPLRNLDPNLREFLKRESPVKYGSDEIPSKELLLPPSSQSSGSTASSLLNSSNDAESNQKTKSSISPSPSLPVVYKDGRYKHLWKSYQSPEEVDHHMKSDQEKIDEILEGFKYRRAEIGKAALENCAIEQAALSDCWTNGSAKSRLMLCRDENKAFNRCHTMQSKFLKALGYLSTFDRPAEVDEQIQMHADTLYHRMLEEEKLTDAAKSNGELKPKFPPLLTHPPSLSLNAETEALRQDVENATCLPSDLKESVRKQLKTRLEELTPIEREVEEQVIKAEIRAGESLGVNLTEIFKKQKEERRLRKEQGKETIGDKVISVFSFGQ</sequence>
<dbReference type="InterPro" id="IPR013892">
    <property type="entry name" value="Cyt_c_biogenesis_Cmc1-like"/>
</dbReference>
<evidence type="ECO:0000256" key="2">
    <source>
        <dbReference type="ARBA" id="ARBA00023157"/>
    </source>
</evidence>
<keyword evidence="5" id="KW-1185">Reference proteome</keyword>
<comment type="caution">
    <text evidence="4">The sequence shown here is derived from an EMBL/GenBank/DDBJ whole genome shotgun (WGS) entry which is preliminary data.</text>
</comment>
<proteinExistence type="inferred from homology"/>
<dbReference type="AlphaFoldDB" id="A0A420HIE1"/>
<dbReference type="EMBL" id="MCFK01007589">
    <property type="protein sequence ID" value="RKF57242.1"/>
    <property type="molecule type" value="Genomic_DNA"/>
</dbReference>
<evidence type="ECO:0000313" key="5">
    <source>
        <dbReference type="Proteomes" id="UP000286134"/>
    </source>
</evidence>
<protein>
    <submittedName>
        <fullName evidence="4">Putative autophagy protein</fullName>
    </submittedName>
</protein>
<dbReference type="OrthoDB" id="2103031at2759"/>